<feature type="region of interest" description="Disordered" evidence="1">
    <location>
        <begin position="1"/>
        <end position="37"/>
    </location>
</feature>
<reference evidence="2" key="2">
    <citation type="journal article" date="2023" name="Science">
        <title>Genomic signatures of disease resistance in endangered staghorn corals.</title>
        <authorList>
            <person name="Vollmer S.V."/>
            <person name="Selwyn J.D."/>
            <person name="Despard B.A."/>
            <person name="Roesel C.L."/>
        </authorList>
    </citation>
    <scope>NUCLEOTIDE SEQUENCE</scope>
    <source>
        <strain evidence="2">K2</strain>
    </source>
</reference>
<evidence type="ECO:0000256" key="1">
    <source>
        <dbReference type="SAM" id="MobiDB-lite"/>
    </source>
</evidence>
<gene>
    <name evidence="2" type="ORF">P5673_032677</name>
</gene>
<proteinExistence type="predicted"/>
<accession>A0AAD9PQY6</accession>
<dbReference type="EMBL" id="JARQWQ010000188">
    <property type="protein sequence ID" value="KAK2547377.1"/>
    <property type="molecule type" value="Genomic_DNA"/>
</dbReference>
<evidence type="ECO:0000313" key="2">
    <source>
        <dbReference type="EMBL" id="KAK2547377.1"/>
    </source>
</evidence>
<comment type="caution">
    <text evidence="2">The sequence shown here is derived from an EMBL/GenBank/DDBJ whole genome shotgun (WGS) entry which is preliminary data.</text>
</comment>
<feature type="compositionally biased region" description="Basic and acidic residues" evidence="1">
    <location>
        <begin position="1"/>
        <end position="15"/>
    </location>
</feature>
<keyword evidence="3" id="KW-1185">Reference proteome</keyword>
<protein>
    <submittedName>
        <fullName evidence="2">Uncharacterized protein</fullName>
    </submittedName>
</protein>
<feature type="non-terminal residue" evidence="2">
    <location>
        <position position="491"/>
    </location>
</feature>
<dbReference type="Proteomes" id="UP001249851">
    <property type="component" value="Unassembled WGS sequence"/>
</dbReference>
<dbReference type="CDD" id="cd00303">
    <property type="entry name" value="retropepsin_like"/>
    <property type="match status" value="1"/>
</dbReference>
<feature type="compositionally biased region" description="Polar residues" evidence="1">
    <location>
        <begin position="19"/>
        <end position="28"/>
    </location>
</feature>
<dbReference type="InterPro" id="IPR021109">
    <property type="entry name" value="Peptidase_aspartic_dom_sf"/>
</dbReference>
<evidence type="ECO:0000313" key="3">
    <source>
        <dbReference type="Proteomes" id="UP001249851"/>
    </source>
</evidence>
<dbReference type="AlphaFoldDB" id="A0AAD9PQY6"/>
<organism evidence="2 3">
    <name type="scientific">Acropora cervicornis</name>
    <name type="common">Staghorn coral</name>
    <dbReference type="NCBI Taxonomy" id="6130"/>
    <lineage>
        <taxon>Eukaryota</taxon>
        <taxon>Metazoa</taxon>
        <taxon>Cnidaria</taxon>
        <taxon>Anthozoa</taxon>
        <taxon>Hexacorallia</taxon>
        <taxon>Scleractinia</taxon>
        <taxon>Astrocoeniina</taxon>
        <taxon>Acroporidae</taxon>
        <taxon>Acropora</taxon>
    </lineage>
</organism>
<sequence length="491" mass="54492">MNHRSSDSLLRDRQPPTRSPSYNSSQKPGTKPQVKSCPLCKQAGRNDRHFLNRAFLAKARLTSSLDDEDNPPDSVFFCPPETEDVASPLHSSARILSRRVSTKQSTRFNAFYRHHPLKLTLDTGVETCMIKASVACRIDAPIIKTFQQALQADGVMPLIVVGETHLTLSRADKHLTLDALVVEDLDVDALAGTPFMITNDISVRPAKGQVLIQCSEILAHNPESNTSSQAHADLRTQSYVLRSSALPQLSFRLDIPPNLDPDCTLAIEARTDAPQPHIVEAMANRVRILNNTTEPRTPLLVTLQPWFPHLPLTDRTHHFPNLVEAIHFSLNSSRVDQDNILPDTIRSQFRQVLQTDDEVFNPTIVGYSGTAGPVQASVNMGPVQPPQRKGRLVELQQEFDELEQSQVFRRPEDIGVTVEYLSPSFLVKKPSGGCRLVTAFTDVGLLSKPQPSLIPDVDSTLRTIAPWKYIITSPHPCLLPDTAIKGLHEIL</sequence>
<reference evidence="2" key="1">
    <citation type="journal article" date="2023" name="G3 (Bethesda)">
        <title>Whole genome assembly and annotation of the endangered Caribbean coral Acropora cervicornis.</title>
        <authorList>
            <person name="Selwyn J.D."/>
            <person name="Vollmer S.V."/>
        </authorList>
    </citation>
    <scope>NUCLEOTIDE SEQUENCE</scope>
    <source>
        <strain evidence="2">K2</strain>
    </source>
</reference>
<dbReference type="Gene3D" id="2.40.70.10">
    <property type="entry name" value="Acid Proteases"/>
    <property type="match status" value="1"/>
</dbReference>
<name>A0AAD9PQY6_ACRCE</name>